<reference evidence="1" key="1">
    <citation type="submission" date="2018-05" db="EMBL/GenBank/DDBJ databases">
        <authorList>
            <person name="Lanie J.A."/>
            <person name="Ng W.-L."/>
            <person name="Kazmierczak K.M."/>
            <person name="Andrzejewski T.M."/>
            <person name="Davidsen T.M."/>
            <person name="Wayne K.J."/>
            <person name="Tettelin H."/>
            <person name="Glass J.I."/>
            <person name="Rusch D."/>
            <person name="Podicherti R."/>
            <person name="Tsui H.-C.T."/>
            <person name="Winkler M.E."/>
        </authorList>
    </citation>
    <scope>NUCLEOTIDE SEQUENCE</scope>
</reference>
<protein>
    <submittedName>
        <fullName evidence="1">Uncharacterized protein</fullName>
    </submittedName>
</protein>
<dbReference type="InterPro" id="IPR002110">
    <property type="entry name" value="Ankyrin_rpt"/>
</dbReference>
<feature type="non-terminal residue" evidence="1">
    <location>
        <position position="72"/>
    </location>
</feature>
<accession>A0A382QMZ7</accession>
<dbReference type="PROSITE" id="PS50088">
    <property type="entry name" value="ANK_REPEAT"/>
    <property type="match status" value="1"/>
</dbReference>
<dbReference type="Gene3D" id="1.25.40.20">
    <property type="entry name" value="Ankyrin repeat-containing domain"/>
    <property type="match status" value="1"/>
</dbReference>
<proteinExistence type="predicted"/>
<sequence length="72" mass="7421">MSAVVMSLLWLGAGSVDAQVVDVAMNGDVAGVRQALRDGADVNLPQGDGMTALHWAAENGDPEMLQMLIIAG</sequence>
<dbReference type="PROSITE" id="PS50297">
    <property type="entry name" value="ANK_REP_REGION"/>
    <property type="match status" value="1"/>
</dbReference>
<dbReference type="AlphaFoldDB" id="A0A382QMZ7"/>
<name>A0A382QMZ7_9ZZZZ</name>
<dbReference type="InterPro" id="IPR036770">
    <property type="entry name" value="Ankyrin_rpt-contain_sf"/>
</dbReference>
<dbReference type="SUPFAM" id="SSF48403">
    <property type="entry name" value="Ankyrin repeat"/>
    <property type="match status" value="1"/>
</dbReference>
<gene>
    <name evidence="1" type="ORF">METZ01_LOCUS339114</name>
</gene>
<dbReference type="Pfam" id="PF13637">
    <property type="entry name" value="Ank_4"/>
    <property type="match status" value="1"/>
</dbReference>
<evidence type="ECO:0000313" key="1">
    <source>
        <dbReference type="EMBL" id="SVC86260.1"/>
    </source>
</evidence>
<dbReference type="EMBL" id="UINC01115323">
    <property type="protein sequence ID" value="SVC86260.1"/>
    <property type="molecule type" value="Genomic_DNA"/>
</dbReference>
<organism evidence="1">
    <name type="scientific">marine metagenome</name>
    <dbReference type="NCBI Taxonomy" id="408172"/>
    <lineage>
        <taxon>unclassified sequences</taxon>
        <taxon>metagenomes</taxon>
        <taxon>ecological metagenomes</taxon>
    </lineage>
</organism>